<organism evidence="1">
    <name type="scientific">Nymphaea colorata</name>
    <name type="common">pocket water lily</name>
    <dbReference type="NCBI Taxonomy" id="210225"/>
    <lineage>
        <taxon>Eukaryota</taxon>
        <taxon>Viridiplantae</taxon>
        <taxon>Streptophyta</taxon>
        <taxon>Embryophyta</taxon>
        <taxon>Tracheophyta</taxon>
        <taxon>Spermatophyta</taxon>
        <taxon>Magnoliopsida</taxon>
        <taxon>Nymphaeales</taxon>
        <taxon>Nymphaeaceae</taxon>
        <taxon>Nymphaea</taxon>
    </lineage>
</organism>
<gene>
    <name evidence="1" type="ORF">NYM_LOCUS16099</name>
</gene>
<accession>A0A5K1C2T3</accession>
<dbReference type="EMBL" id="LR721781">
    <property type="protein sequence ID" value="VVW20431.1"/>
    <property type="molecule type" value="Genomic_DNA"/>
</dbReference>
<proteinExistence type="predicted"/>
<name>A0A5K1C2T3_9MAGN</name>
<sequence length="13" mass="1498">MNGRWFVDAALAF</sequence>
<evidence type="ECO:0000313" key="1">
    <source>
        <dbReference type="EMBL" id="VVW20431.1"/>
    </source>
</evidence>
<reference evidence="1" key="1">
    <citation type="submission" date="2019-09" db="EMBL/GenBank/DDBJ databases">
        <authorList>
            <person name="Zhang L."/>
        </authorList>
    </citation>
    <scope>NUCLEOTIDE SEQUENCE</scope>
</reference>
<protein>
    <submittedName>
        <fullName evidence="1">Uncharacterized protein</fullName>
    </submittedName>
</protein>